<reference evidence="2 3" key="1">
    <citation type="journal article" date="2018" name="Cell">
        <title>The Chara Genome: Secondary Complexity and Implications for Plant Terrestrialization.</title>
        <authorList>
            <person name="Nishiyama T."/>
            <person name="Sakayama H."/>
            <person name="Vries J.D."/>
            <person name="Buschmann H."/>
            <person name="Saint-Marcoux D."/>
            <person name="Ullrich K.K."/>
            <person name="Haas F.B."/>
            <person name="Vanderstraeten L."/>
            <person name="Becker D."/>
            <person name="Lang D."/>
            <person name="Vosolsobe S."/>
            <person name="Rombauts S."/>
            <person name="Wilhelmsson P.K.I."/>
            <person name="Janitza P."/>
            <person name="Kern R."/>
            <person name="Heyl A."/>
            <person name="Rumpler F."/>
            <person name="Villalobos L.I.A.C."/>
            <person name="Clay J.M."/>
            <person name="Skokan R."/>
            <person name="Toyoda A."/>
            <person name="Suzuki Y."/>
            <person name="Kagoshima H."/>
            <person name="Schijlen E."/>
            <person name="Tajeshwar N."/>
            <person name="Catarino B."/>
            <person name="Hetherington A.J."/>
            <person name="Saltykova A."/>
            <person name="Bonnot C."/>
            <person name="Breuninger H."/>
            <person name="Symeonidi A."/>
            <person name="Radhakrishnan G.V."/>
            <person name="Van Nieuwerburgh F."/>
            <person name="Deforce D."/>
            <person name="Chang C."/>
            <person name="Karol K.G."/>
            <person name="Hedrich R."/>
            <person name="Ulvskov P."/>
            <person name="Glockner G."/>
            <person name="Delwiche C.F."/>
            <person name="Petrasek J."/>
            <person name="Van de Peer Y."/>
            <person name="Friml J."/>
            <person name="Beilby M."/>
            <person name="Dolan L."/>
            <person name="Kohara Y."/>
            <person name="Sugano S."/>
            <person name="Fujiyama A."/>
            <person name="Delaux P.-M."/>
            <person name="Quint M."/>
            <person name="TheiBen G."/>
            <person name="Hagemann M."/>
            <person name="Harholt J."/>
            <person name="Dunand C."/>
            <person name="Zachgo S."/>
            <person name="Langdale J."/>
            <person name="Maumus F."/>
            <person name="Straeten D.V.D."/>
            <person name="Gould S.B."/>
            <person name="Rensing S.A."/>
        </authorList>
    </citation>
    <scope>NUCLEOTIDE SEQUENCE [LARGE SCALE GENOMIC DNA]</scope>
    <source>
        <strain evidence="2 3">S276</strain>
    </source>
</reference>
<dbReference type="AlphaFoldDB" id="A0A388LZC9"/>
<proteinExistence type="predicted"/>
<feature type="compositionally biased region" description="Basic and acidic residues" evidence="1">
    <location>
        <begin position="25"/>
        <end position="63"/>
    </location>
</feature>
<dbReference type="Proteomes" id="UP000265515">
    <property type="component" value="Unassembled WGS sequence"/>
</dbReference>
<name>A0A388LZC9_CHABU</name>
<evidence type="ECO:0000313" key="2">
    <source>
        <dbReference type="EMBL" id="GBG87625.1"/>
    </source>
</evidence>
<evidence type="ECO:0000256" key="1">
    <source>
        <dbReference type="SAM" id="MobiDB-lite"/>
    </source>
</evidence>
<keyword evidence="3" id="KW-1185">Reference proteome</keyword>
<sequence length="234" mass="27076">MVDTLRGKSTMPYSTAQEEQAAAILRERKEKEELHRQTKMKMIAEDQAAKKKKLEEEMKRLQQEEEEEQPDEEPLRRRRLGEGEGSSGTKEDDPGVEKRISECVANLSLGEDEAIIYIPQEEKKAAIREIKATSDSVERQAIENEKRLDCKFRLTREKKRRTEEANKIAREVESLQTCRQEVEDQPDVQAKLDKILGSIELLGRAWTELHQSVRGQEMALHSIRSGFRDFARRG</sequence>
<feature type="region of interest" description="Disordered" evidence="1">
    <location>
        <begin position="1"/>
        <end position="98"/>
    </location>
</feature>
<comment type="caution">
    <text evidence="2">The sequence shown here is derived from an EMBL/GenBank/DDBJ whole genome shotgun (WGS) entry which is preliminary data.</text>
</comment>
<organism evidence="2 3">
    <name type="scientific">Chara braunii</name>
    <name type="common">Braun's stonewort</name>
    <dbReference type="NCBI Taxonomy" id="69332"/>
    <lineage>
        <taxon>Eukaryota</taxon>
        <taxon>Viridiplantae</taxon>
        <taxon>Streptophyta</taxon>
        <taxon>Charophyceae</taxon>
        <taxon>Charales</taxon>
        <taxon>Characeae</taxon>
        <taxon>Chara</taxon>
    </lineage>
</organism>
<dbReference type="EMBL" id="BFEA01000623">
    <property type="protein sequence ID" value="GBG87625.1"/>
    <property type="molecule type" value="Genomic_DNA"/>
</dbReference>
<feature type="compositionally biased region" description="Basic and acidic residues" evidence="1">
    <location>
        <begin position="89"/>
        <end position="98"/>
    </location>
</feature>
<gene>
    <name evidence="2" type="ORF">CBR_g45777</name>
</gene>
<dbReference type="Gramene" id="GBG87625">
    <property type="protein sequence ID" value="GBG87625"/>
    <property type="gene ID" value="CBR_g45777"/>
</dbReference>
<accession>A0A388LZC9</accession>
<evidence type="ECO:0000313" key="3">
    <source>
        <dbReference type="Proteomes" id="UP000265515"/>
    </source>
</evidence>
<protein>
    <submittedName>
        <fullName evidence="2">Uncharacterized protein</fullName>
    </submittedName>
</protein>